<protein>
    <submittedName>
        <fullName evidence="1">Uncharacterized protein</fullName>
    </submittedName>
</protein>
<name>A0A0V1N830_9BILA</name>
<evidence type="ECO:0000313" key="2">
    <source>
        <dbReference type="Proteomes" id="UP000054843"/>
    </source>
</evidence>
<evidence type="ECO:0000313" key="1">
    <source>
        <dbReference type="EMBL" id="KRZ80125.1"/>
    </source>
</evidence>
<gene>
    <name evidence="1" type="ORF">T10_5757</name>
</gene>
<dbReference type="EMBL" id="JYDO01000004">
    <property type="protein sequence ID" value="KRZ80125.1"/>
    <property type="molecule type" value="Genomic_DNA"/>
</dbReference>
<dbReference type="Proteomes" id="UP000054843">
    <property type="component" value="Unassembled WGS sequence"/>
</dbReference>
<dbReference type="AlphaFoldDB" id="A0A0V1N830"/>
<proteinExistence type="predicted"/>
<accession>A0A0V1N830</accession>
<reference evidence="1 2" key="1">
    <citation type="submission" date="2015-01" db="EMBL/GenBank/DDBJ databases">
        <title>Evolution of Trichinella species and genotypes.</title>
        <authorList>
            <person name="Korhonen P.K."/>
            <person name="Edoardo P."/>
            <person name="Giuseppe L.R."/>
            <person name="Gasser R.B."/>
        </authorList>
    </citation>
    <scope>NUCLEOTIDE SEQUENCE [LARGE SCALE GENOMIC DNA]</scope>
    <source>
        <strain evidence="1">ISS1980</strain>
    </source>
</reference>
<sequence>METVLVKVKVFSGQRGSNAKINEIYNMHSQSVSQWWVSRSELLHYPFSLANLIFEFECHVNVTYSFEYVH</sequence>
<keyword evidence="2" id="KW-1185">Reference proteome</keyword>
<comment type="caution">
    <text evidence="1">The sequence shown here is derived from an EMBL/GenBank/DDBJ whole genome shotgun (WGS) entry which is preliminary data.</text>
</comment>
<organism evidence="1 2">
    <name type="scientific">Trichinella papuae</name>
    <dbReference type="NCBI Taxonomy" id="268474"/>
    <lineage>
        <taxon>Eukaryota</taxon>
        <taxon>Metazoa</taxon>
        <taxon>Ecdysozoa</taxon>
        <taxon>Nematoda</taxon>
        <taxon>Enoplea</taxon>
        <taxon>Dorylaimia</taxon>
        <taxon>Trichinellida</taxon>
        <taxon>Trichinellidae</taxon>
        <taxon>Trichinella</taxon>
    </lineage>
</organism>